<dbReference type="NCBIfam" id="TIGR03298">
    <property type="entry name" value="argP"/>
    <property type="match status" value="1"/>
</dbReference>
<dbReference type="EMBL" id="JBHRSZ010000001">
    <property type="protein sequence ID" value="MFC3149614.1"/>
    <property type="molecule type" value="Genomic_DNA"/>
</dbReference>
<dbReference type="InterPro" id="IPR017685">
    <property type="entry name" value="ArgP"/>
</dbReference>
<gene>
    <name evidence="6" type="ORF">ACFOEK_01085</name>
</gene>
<dbReference type="NCBIfam" id="NF002964">
    <property type="entry name" value="PRK03635.1"/>
    <property type="match status" value="1"/>
</dbReference>
<dbReference type="SUPFAM" id="SSF46785">
    <property type="entry name" value="Winged helix' DNA-binding domain"/>
    <property type="match status" value="1"/>
</dbReference>
<dbReference type="Proteomes" id="UP001595476">
    <property type="component" value="Unassembled WGS sequence"/>
</dbReference>
<dbReference type="PANTHER" id="PTHR30579">
    <property type="entry name" value="TRANSCRIPTIONAL REGULATOR"/>
    <property type="match status" value="1"/>
</dbReference>
<dbReference type="NCBIfam" id="NF009888">
    <property type="entry name" value="PRK13348.1"/>
    <property type="match status" value="1"/>
</dbReference>
<comment type="similarity">
    <text evidence="1">Belongs to the LysR transcriptional regulatory family.</text>
</comment>
<evidence type="ECO:0000256" key="2">
    <source>
        <dbReference type="ARBA" id="ARBA00023015"/>
    </source>
</evidence>
<evidence type="ECO:0000313" key="7">
    <source>
        <dbReference type="Proteomes" id="UP001595476"/>
    </source>
</evidence>
<dbReference type="PROSITE" id="PS50931">
    <property type="entry name" value="HTH_LYSR"/>
    <property type="match status" value="1"/>
</dbReference>
<dbReference type="Pfam" id="PF03466">
    <property type="entry name" value="LysR_substrate"/>
    <property type="match status" value="1"/>
</dbReference>
<dbReference type="PANTHER" id="PTHR30579:SF2">
    <property type="entry name" value="HTH-TYPE TRANSCRIPTIONAL REGULATOR ARGP"/>
    <property type="match status" value="1"/>
</dbReference>
<dbReference type="Pfam" id="PF00126">
    <property type="entry name" value="HTH_1"/>
    <property type="match status" value="1"/>
</dbReference>
<keyword evidence="3" id="KW-0238">DNA-binding</keyword>
<evidence type="ECO:0000256" key="4">
    <source>
        <dbReference type="ARBA" id="ARBA00023163"/>
    </source>
</evidence>
<protein>
    <submittedName>
        <fullName evidence="6">LysR family transcriptional regulator ArgP</fullName>
    </submittedName>
</protein>
<dbReference type="Gene3D" id="1.10.10.10">
    <property type="entry name" value="Winged helix-like DNA-binding domain superfamily/Winged helix DNA-binding domain"/>
    <property type="match status" value="1"/>
</dbReference>
<dbReference type="InterPro" id="IPR036388">
    <property type="entry name" value="WH-like_DNA-bd_sf"/>
</dbReference>
<keyword evidence="7" id="KW-1185">Reference proteome</keyword>
<sequence>MKINLSLFETLSAIIEEQSFEGAAEKLCLTQSAISQRLRQLESTLGQTLIIRSTPLVLTDAGHSALRYFQQAKLLQDEYLESVNQTTSEHCTLHLGVNADSLATWLFDALDELLQKDNVLLHVKVDDQDKTRELMTTGEVMGCISSDSVPIKGCNCFYLGTMTYRCLVSPAFKSQYFSSSPKKEELIQAPAIQFNHKDDLQKNFMERYFNTSDIGVKHRIPSTESYMDLIRRGYGWGMIPDVQSQPLLDSNELTELIPGHTLEIPLYWHIWNLKTQLNQKLTDHIRNFAEQVLD</sequence>
<dbReference type="InterPro" id="IPR036390">
    <property type="entry name" value="WH_DNA-bd_sf"/>
</dbReference>
<dbReference type="InterPro" id="IPR050176">
    <property type="entry name" value="LTTR"/>
</dbReference>
<dbReference type="SUPFAM" id="SSF53850">
    <property type="entry name" value="Periplasmic binding protein-like II"/>
    <property type="match status" value="1"/>
</dbReference>
<keyword evidence="4" id="KW-0804">Transcription</keyword>
<evidence type="ECO:0000259" key="5">
    <source>
        <dbReference type="PROSITE" id="PS50931"/>
    </source>
</evidence>
<reference evidence="7" key="1">
    <citation type="journal article" date="2019" name="Int. J. Syst. Evol. Microbiol.">
        <title>The Global Catalogue of Microorganisms (GCM) 10K type strain sequencing project: providing services to taxonomists for standard genome sequencing and annotation.</title>
        <authorList>
            <consortium name="The Broad Institute Genomics Platform"/>
            <consortium name="The Broad Institute Genome Sequencing Center for Infectious Disease"/>
            <person name="Wu L."/>
            <person name="Ma J."/>
        </authorList>
    </citation>
    <scope>NUCLEOTIDE SEQUENCE [LARGE SCALE GENOMIC DNA]</scope>
    <source>
        <strain evidence="7">KCTC 52438</strain>
    </source>
</reference>
<evidence type="ECO:0000313" key="6">
    <source>
        <dbReference type="EMBL" id="MFC3149614.1"/>
    </source>
</evidence>
<evidence type="ECO:0000256" key="1">
    <source>
        <dbReference type="ARBA" id="ARBA00009437"/>
    </source>
</evidence>
<feature type="domain" description="HTH lysR-type" evidence="5">
    <location>
        <begin position="3"/>
        <end position="59"/>
    </location>
</feature>
<proteinExistence type="inferred from homology"/>
<organism evidence="6 7">
    <name type="scientific">Litoribrevibacter euphylliae</name>
    <dbReference type="NCBI Taxonomy" id="1834034"/>
    <lineage>
        <taxon>Bacteria</taxon>
        <taxon>Pseudomonadati</taxon>
        <taxon>Pseudomonadota</taxon>
        <taxon>Gammaproteobacteria</taxon>
        <taxon>Oceanospirillales</taxon>
        <taxon>Oceanospirillaceae</taxon>
        <taxon>Litoribrevibacter</taxon>
    </lineage>
</organism>
<accession>A0ABV7H6S8</accession>
<comment type="caution">
    <text evidence="6">The sequence shown here is derived from an EMBL/GenBank/DDBJ whole genome shotgun (WGS) entry which is preliminary data.</text>
</comment>
<dbReference type="Gene3D" id="3.40.190.290">
    <property type="match status" value="1"/>
</dbReference>
<evidence type="ECO:0000256" key="3">
    <source>
        <dbReference type="ARBA" id="ARBA00023125"/>
    </source>
</evidence>
<dbReference type="InterPro" id="IPR000847">
    <property type="entry name" value="LysR_HTH_N"/>
</dbReference>
<keyword evidence="2" id="KW-0805">Transcription regulation</keyword>
<dbReference type="InterPro" id="IPR005119">
    <property type="entry name" value="LysR_subst-bd"/>
</dbReference>
<dbReference type="PRINTS" id="PR00039">
    <property type="entry name" value="HTHLYSR"/>
</dbReference>
<dbReference type="RefSeq" id="WP_386714872.1">
    <property type="nucleotide sequence ID" value="NZ_JBHRSZ010000001.1"/>
</dbReference>
<name>A0ABV7H6S8_9GAMM</name>